<dbReference type="EMBL" id="CM039435">
    <property type="protein sequence ID" value="KAI4317366.1"/>
    <property type="molecule type" value="Genomic_DNA"/>
</dbReference>
<protein>
    <submittedName>
        <fullName evidence="1">Uncharacterized protein</fullName>
    </submittedName>
</protein>
<gene>
    <name evidence="1" type="ORF">L6164_025239</name>
</gene>
<accession>A0ACB9M1B9</accession>
<reference evidence="1 2" key="1">
    <citation type="journal article" date="2022" name="DNA Res.">
        <title>Chromosomal-level genome assembly of the orchid tree Bauhinia variegata (Leguminosae; Cercidoideae) supports the allotetraploid origin hypothesis of Bauhinia.</title>
        <authorList>
            <person name="Zhong Y."/>
            <person name="Chen Y."/>
            <person name="Zheng D."/>
            <person name="Pang J."/>
            <person name="Liu Y."/>
            <person name="Luo S."/>
            <person name="Meng S."/>
            <person name="Qian L."/>
            <person name="Wei D."/>
            <person name="Dai S."/>
            <person name="Zhou R."/>
        </authorList>
    </citation>
    <scope>NUCLEOTIDE SEQUENCE [LARGE SCALE GENOMIC DNA]</scope>
    <source>
        <strain evidence="1">BV-YZ2020</strain>
    </source>
</reference>
<dbReference type="Proteomes" id="UP000828941">
    <property type="component" value="Chromosome 10"/>
</dbReference>
<proteinExistence type="predicted"/>
<name>A0ACB9M1B9_BAUVA</name>
<keyword evidence="2" id="KW-1185">Reference proteome</keyword>
<comment type="caution">
    <text evidence="1">The sequence shown here is derived from an EMBL/GenBank/DDBJ whole genome shotgun (WGS) entry which is preliminary data.</text>
</comment>
<sequence length="280" mass="31834">MDAIIGGVATKILEKLASHAYQEIAMVWGLKDEVERLQNSVLFINAFLIDAENKKTGNRSITLWLRQLKAAFFDAEDVLDEIECEALRNQAVKMHGSATRKVRRFFSSSNPLVFRIKMAHKIKHVNEKIDEIASDWKKYGLIEHHPNNLPFITQGMPLRETHSHLDASLVIGRDDEKEELISFLKSPMTHDDKIPVISIVGIGGLGKTTLAKLVYNDERIIEHFESRIWVCVSDEFDVKRLISEILKAMGKQNLGALSFDQLQSLLREDFPKKKLGSKSL</sequence>
<evidence type="ECO:0000313" key="2">
    <source>
        <dbReference type="Proteomes" id="UP000828941"/>
    </source>
</evidence>
<evidence type="ECO:0000313" key="1">
    <source>
        <dbReference type="EMBL" id="KAI4317366.1"/>
    </source>
</evidence>
<organism evidence="1 2">
    <name type="scientific">Bauhinia variegata</name>
    <name type="common">Purple orchid tree</name>
    <name type="synonym">Phanera variegata</name>
    <dbReference type="NCBI Taxonomy" id="167791"/>
    <lineage>
        <taxon>Eukaryota</taxon>
        <taxon>Viridiplantae</taxon>
        <taxon>Streptophyta</taxon>
        <taxon>Embryophyta</taxon>
        <taxon>Tracheophyta</taxon>
        <taxon>Spermatophyta</taxon>
        <taxon>Magnoliopsida</taxon>
        <taxon>eudicotyledons</taxon>
        <taxon>Gunneridae</taxon>
        <taxon>Pentapetalae</taxon>
        <taxon>rosids</taxon>
        <taxon>fabids</taxon>
        <taxon>Fabales</taxon>
        <taxon>Fabaceae</taxon>
        <taxon>Cercidoideae</taxon>
        <taxon>Cercideae</taxon>
        <taxon>Bauhiniinae</taxon>
        <taxon>Bauhinia</taxon>
    </lineage>
</organism>